<dbReference type="EMBL" id="JALJOS010000100">
    <property type="protein sequence ID" value="KAK9816000.1"/>
    <property type="molecule type" value="Genomic_DNA"/>
</dbReference>
<name>A0AAW1Q1I1_9CHLO</name>
<organism evidence="2 3">
    <name type="scientific">Apatococcus lobatus</name>
    <dbReference type="NCBI Taxonomy" id="904363"/>
    <lineage>
        <taxon>Eukaryota</taxon>
        <taxon>Viridiplantae</taxon>
        <taxon>Chlorophyta</taxon>
        <taxon>core chlorophytes</taxon>
        <taxon>Trebouxiophyceae</taxon>
        <taxon>Chlorellales</taxon>
        <taxon>Chlorellaceae</taxon>
        <taxon>Apatococcus</taxon>
    </lineage>
</organism>
<feature type="compositionally biased region" description="Acidic residues" evidence="1">
    <location>
        <begin position="58"/>
        <end position="69"/>
    </location>
</feature>
<accession>A0AAW1Q1I1</accession>
<evidence type="ECO:0000256" key="1">
    <source>
        <dbReference type="SAM" id="MobiDB-lite"/>
    </source>
</evidence>
<proteinExistence type="predicted"/>
<dbReference type="AlphaFoldDB" id="A0AAW1Q1I1"/>
<comment type="caution">
    <text evidence="2">The sequence shown here is derived from an EMBL/GenBank/DDBJ whole genome shotgun (WGS) entry which is preliminary data.</text>
</comment>
<keyword evidence="3" id="KW-1185">Reference proteome</keyword>
<feature type="region of interest" description="Disordered" evidence="1">
    <location>
        <begin position="37"/>
        <end position="76"/>
    </location>
</feature>
<sequence>MAKQNSRRSTGSRLGSENYWSVEAVIQAYEAALVELASTTSEESGPGGQQGPAHGSGDDDPMLSQEEAEGAVTMKT</sequence>
<gene>
    <name evidence="2" type="ORF">WJX74_002426</name>
</gene>
<dbReference type="Proteomes" id="UP001438707">
    <property type="component" value="Unassembled WGS sequence"/>
</dbReference>
<evidence type="ECO:0000313" key="3">
    <source>
        <dbReference type="Proteomes" id="UP001438707"/>
    </source>
</evidence>
<evidence type="ECO:0000313" key="2">
    <source>
        <dbReference type="EMBL" id="KAK9816000.1"/>
    </source>
</evidence>
<reference evidence="2 3" key="1">
    <citation type="journal article" date="2024" name="Nat. Commun.">
        <title>Phylogenomics reveals the evolutionary origins of lichenization in chlorophyte algae.</title>
        <authorList>
            <person name="Puginier C."/>
            <person name="Libourel C."/>
            <person name="Otte J."/>
            <person name="Skaloud P."/>
            <person name="Haon M."/>
            <person name="Grisel S."/>
            <person name="Petersen M."/>
            <person name="Berrin J.G."/>
            <person name="Delaux P.M."/>
            <person name="Dal Grande F."/>
            <person name="Keller J."/>
        </authorList>
    </citation>
    <scope>NUCLEOTIDE SEQUENCE [LARGE SCALE GENOMIC DNA]</scope>
    <source>
        <strain evidence="2 3">SAG 2145</strain>
    </source>
</reference>
<protein>
    <submittedName>
        <fullName evidence="2">Uncharacterized protein</fullName>
    </submittedName>
</protein>